<dbReference type="Proteomes" id="UP000777265">
    <property type="component" value="Unassembled WGS sequence"/>
</dbReference>
<reference evidence="2" key="2">
    <citation type="submission" date="2020-01" db="EMBL/GenBank/DDBJ databases">
        <authorList>
            <person name="Campanaro S."/>
        </authorList>
    </citation>
    <scope>NUCLEOTIDE SEQUENCE</scope>
    <source>
        <strain evidence="2">AS06rmzACSIP_7</strain>
    </source>
</reference>
<dbReference type="AlphaFoldDB" id="A0A971M205"/>
<accession>A0A971M205</accession>
<evidence type="ECO:0000313" key="3">
    <source>
        <dbReference type="Proteomes" id="UP000777265"/>
    </source>
</evidence>
<dbReference type="GO" id="GO:0005886">
    <property type="term" value="C:plasma membrane"/>
    <property type="evidence" value="ECO:0007669"/>
    <property type="project" value="TreeGrafter"/>
</dbReference>
<dbReference type="InterPro" id="IPR007383">
    <property type="entry name" value="DUF445"/>
</dbReference>
<gene>
    <name evidence="2" type="ORF">GXY80_01620</name>
</gene>
<evidence type="ECO:0000256" key="1">
    <source>
        <dbReference type="SAM" id="Phobius"/>
    </source>
</evidence>
<dbReference type="PANTHER" id="PTHR38442">
    <property type="entry name" value="INNER MEMBRANE PROTEIN-RELATED"/>
    <property type="match status" value="1"/>
</dbReference>
<comment type="caution">
    <text evidence="2">The sequence shown here is derived from an EMBL/GenBank/DDBJ whole genome shotgun (WGS) entry which is preliminary data.</text>
</comment>
<sequence>MKKKRKLGAASLIVVASGLTVIETAIHYELVSGPVWQIIAGGFEAGTVGGLADWFAVSALFREVPIPIIRRHTNIIVKNRARLTEGAVDLVTNQWLAPDVVKAKLQNISFSESIVRVLQEPANQEPAIDLIRDILFRMAEGLDKPQVTEFLERVLKDQIGNLDIAGPLGRWMEDAVREGRHNRLWDVVLDAAEKTINNEETRGQVESRVDQIIHEFKEKDFFKRAFLGVAEFLGILHKDVITGKIIQKMNELTRMARDNPYHPLRARIDSMILDFAHGLSSGDPSLTTVIDGLRSKFAHHADTRGIIQGILSRFRSKLSEQLESKDSAFMLVLANYLREILTDLQNDRLAQKNLDTWVRDTMTNLAEKYHHAIGDMIRTSLHPEKLDDRGLVDQIEEKVGNDLQYIRLNGAVVGGLVGILLGIIRFLVMGR</sequence>
<evidence type="ECO:0000313" key="2">
    <source>
        <dbReference type="EMBL" id="NLW34169.1"/>
    </source>
</evidence>
<dbReference type="PANTHER" id="PTHR38442:SF1">
    <property type="entry name" value="INNER MEMBRANE PROTEIN"/>
    <property type="match status" value="1"/>
</dbReference>
<organism evidence="2 3">
    <name type="scientific">Syntrophorhabdus aromaticivorans</name>
    <dbReference type="NCBI Taxonomy" id="328301"/>
    <lineage>
        <taxon>Bacteria</taxon>
        <taxon>Pseudomonadati</taxon>
        <taxon>Thermodesulfobacteriota</taxon>
        <taxon>Syntrophorhabdia</taxon>
        <taxon>Syntrophorhabdales</taxon>
        <taxon>Syntrophorhabdaceae</taxon>
        <taxon>Syntrophorhabdus</taxon>
    </lineage>
</organism>
<dbReference type="Pfam" id="PF04286">
    <property type="entry name" value="DUF445"/>
    <property type="match status" value="1"/>
</dbReference>
<reference evidence="2" key="1">
    <citation type="journal article" date="2020" name="Biotechnol. Biofuels">
        <title>New insights from the biogas microbiome by comprehensive genome-resolved metagenomics of nearly 1600 species originating from multiple anaerobic digesters.</title>
        <authorList>
            <person name="Campanaro S."/>
            <person name="Treu L."/>
            <person name="Rodriguez-R L.M."/>
            <person name="Kovalovszki A."/>
            <person name="Ziels R.M."/>
            <person name="Maus I."/>
            <person name="Zhu X."/>
            <person name="Kougias P.G."/>
            <person name="Basile A."/>
            <person name="Luo G."/>
            <person name="Schluter A."/>
            <person name="Konstantinidis K.T."/>
            <person name="Angelidaki I."/>
        </authorList>
    </citation>
    <scope>NUCLEOTIDE SEQUENCE</scope>
    <source>
        <strain evidence="2">AS06rmzACSIP_7</strain>
    </source>
</reference>
<keyword evidence="1" id="KW-0812">Transmembrane</keyword>
<dbReference type="EMBL" id="JAAYEE010000028">
    <property type="protein sequence ID" value="NLW34169.1"/>
    <property type="molecule type" value="Genomic_DNA"/>
</dbReference>
<proteinExistence type="predicted"/>
<feature type="transmembrane region" description="Helical" evidence="1">
    <location>
        <begin position="408"/>
        <end position="428"/>
    </location>
</feature>
<protein>
    <submittedName>
        <fullName evidence="2">DUF445 domain-containing protein</fullName>
    </submittedName>
</protein>
<name>A0A971M205_9BACT</name>
<keyword evidence="1" id="KW-0472">Membrane</keyword>
<keyword evidence="1" id="KW-1133">Transmembrane helix</keyword>